<comment type="similarity">
    <text evidence="2">Belongs to the SPCS1 family.</text>
</comment>
<gene>
    <name evidence="10" type="ORF">LTR05_006880</name>
</gene>
<dbReference type="InterPro" id="IPR009542">
    <property type="entry name" value="Spc1/SPCS1"/>
</dbReference>
<dbReference type="PANTHER" id="PTHR13202">
    <property type="entry name" value="MICROSOMAL SIGNAL PEPTIDASE 12 KDA SUBUNIT"/>
    <property type="match status" value="1"/>
</dbReference>
<evidence type="ECO:0000256" key="8">
    <source>
        <dbReference type="ARBA" id="ARBA00045204"/>
    </source>
</evidence>
<keyword evidence="6 9" id="KW-1133">Transmembrane helix</keyword>
<sequence length="81" mass="8822">MEAMIKQIQDVSEGQILVGLAIGFVQQDIHLTMWITLAGTVVTLLVVVPPWPSFNKNPQPWLGSRTKVSHGGIVVQGMKVS</sequence>
<proteinExistence type="inferred from homology"/>
<evidence type="ECO:0000256" key="9">
    <source>
        <dbReference type="SAM" id="Phobius"/>
    </source>
</evidence>
<dbReference type="Proteomes" id="UP001309876">
    <property type="component" value="Unassembled WGS sequence"/>
</dbReference>
<feature type="transmembrane region" description="Helical" evidence="9">
    <location>
        <begin position="31"/>
        <end position="51"/>
    </location>
</feature>
<evidence type="ECO:0000256" key="2">
    <source>
        <dbReference type="ARBA" id="ARBA00005245"/>
    </source>
</evidence>
<keyword evidence="7 9" id="KW-0472">Membrane</keyword>
<keyword evidence="4 9" id="KW-0812">Transmembrane</keyword>
<comment type="subcellular location">
    <subcellularLocation>
        <location evidence="1">Endoplasmic reticulum membrane</location>
        <topology evidence="1">Multi-pass membrane protein</topology>
    </subcellularLocation>
</comment>
<dbReference type="PANTHER" id="PTHR13202:SF0">
    <property type="entry name" value="SIGNAL PEPTIDASE COMPLEX SUBUNIT 1"/>
    <property type="match status" value="1"/>
</dbReference>
<organism evidence="10 11">
    <name type="scientific">Lithohypha guttulata</name>
    <dbReference type="NCBI Taxonomy" id="1690604"/>
    <lineage>
        <taxon>Eukaryota</taxon>
        <taxon>Fungi</taxon>
        <taxon>Dikarya</taxon>
        <taxon>Ascomycota</taxon>
        <taxon>Pezizomycotina</taxon>
        <taxon>Eurotiomycetes</taxon>
        <taxon>Chaetothyriomycetidae</taxon>
        <taxon>Chaetothyriales</taxon>
        <taxon>Trichomeriaceae</taxon>
        <taxon>Lithohypha</taxon>
    </lineage>
</organism>
<accession>A0AAN7SX39</accession>
<name>A0AAN7SX39_9EURO</name>
<dbReference type="GO" id="GO:0045047">
    <property type="term" value="P:protein targeting to ER"/>
    <property type="evidence" value="ECO:0007669"/>
    <property type="project" value="TreeGrafter"/>
</dbReference>
<evidence type="ECO:0000313" key="11">
    <source>
        <dbReference type="Proteomes" id="UP001309876"/>
    </source>
</evidence>
<evidence type="ECO:0000256" key="7">
    <source>
        <dbReference type="ARBA" id="ARBA00023136"/>
    </source>
</evidence>
<dbReference type="GO" id="GO:0006465">
    <property type="term" value="P:signal peptide processing"/>
    <property type="evidence" value="ECO:0007669"/>
    <property type="project" value="InterPro"/>
</dbReference>
<comment type="function">
    <text evidence="8">Component of the signal peptidase complex (SPC) which catalyzes the cleavage of N-terminal signal sequences from nascent proteins as they are translocated into the lumen of the endoplasmic reticulum. Dispensable for SPC enzymatic activity.</text>
</comment>
<evidence type="ECO:0000256" key="4">
    <source>
        <dbReference type="ARBA" id="ARBA00022692"/>
    </source>
</evidence>
<dbReference type="GO" id="GO:0005787">
    <property type="term" value="C:signal peptidase complex"/>
    <property type="evidence" value="ECO:0007669"/>
    <property type="project" value="InterPro"/>
</dbReference>
<keyword evidence="11" id="KW-1185">Reference proteome</keyword>
<protein>
    <recommendedName>
        <fullName evidence="3">Signal peptidase complex subunit 1</fullName>
    </recommendedName>
</protein>
<dbReference type="EMBL" id="JAVRRJ010000007">
    <property type="protein sequence ID" value="KAK5082998.1"/>
    <property type="molecule type" value="Genomic_DNA"/>
</dbReference>
<dbReference type="AlphaFoldDB" id="A0AAN7SX39"/>
<evidence type="ECO:0000256" key="3">
    <source>
        <dbReference type="ARBA" id="ARBA00017059"/>
    </source>
</evidence>
<comment type="caution">
    <text evidence="10">The sequence shown here is derived from an EMBL/GenBank/DDBJ whole genome shotgun (WGS) entry which is preliminary data.</text>
</comment>
<evidence type="ECO:0000256" key="5">
    <source>
        <dbReference type="ARBA" id="ARBA00022824"/>
    </source>
</evidence>
<evidence type="ECO:0000256" key="1">
    <source>
        <dbReference type="ARBA" id="ARBA00004477"/>
    </source>
</evidence>
<evidence type="ECO:0000313" key="10">
    <source>
        <dbReference type="EMBL" id="KAK5082998.1"/>
    </source>
</evidence>
<evidence type="ECO:0000256" key="6">
    <source>
        <dbReference type="ARBA" id="ARBA00022989"/>
    </source>
</evidence>
<keyword evidence="5" id="KW-0256">Endoplasmic reticulum</keyword>
<dbReference type="Pfam" id="PF06645">
    <property type="entry name" value="SPC12"/>
    <property type="match status" value="1"/>
</dbReference>
<reference evidence="10 11" key="1">
    <citation type="submission" date="2023-08" db="EMBL/GenBank/DDBJ databases">
        <title>Black Yeasts Isolated from many extreme environments.</title>
        <authorList>
            <person name="Coleine C."/>
            <person name="Stajich J.E."/>
            <person name="Selbmann L."/>
        </authorList>
    </citation>
    <scope>NUCLEOTIDE SEQUENCE [LARGE SCALE GENOMIC DNA]</scope>
    <source>
        <strain evidence="10 11">CCFEE 5910</strain>
    </source>
</reference>